<organism evidence="3">
    <name type="scientific">bioreactor metagenome</name>
    <dbReference type="NCBI Taxonomy" id="1076179"/>
    <lineage>
        <taxon>unclassified sequences</taxon>
        <taxon>metagenomes</taxon>
        <taxon>ecological metagenomes</taxon>
    </lineage>
</organism>
<accession>A0A645FFN2</accession>
<dbReference type="PANTHER" id="PTHR31435:SF10">
    <property type="entry name" value="BSR4717 PROTEIN"/>
    <property type="match status" value="1"/>
</dbReference>
<dbReference type="PROSITE" id="PS51186">
    <property type="entry name" value="GNAT"/>
    <property type="match status" value="1"/>
</dbReference>
<dbReference type="InterPro" id="IPR000182">
    <property type="entry name" value="GNAT_dom"/>
</dbReference>
<dbReference type="InterPro" id="IPR031165">
    <property type="entry name" value="GNAT_YJDJ"/>
</dbReference>
<name>A0A645FFN2_9ZZZZ</name>
<dbReference type="InterPro" id="IPR045057">
    <property type="entry name" value="Gcn5-rel_NAT"/>
</dbReference>
<dbReference type="Gene3D" id="3.40.630.30">
    <property type="match status" value="1"/>
</dbReference>
<feature type="domain" description="N-acetyltransferase" evidence="1">
    <location>
        <begin position="1"/>
        <end position="93"/>
    </location>
</feature>
<dbReference type="PROSITE" id="PS51729">
    <property type="entry name" value="GNAT_YJDJ"/>
    <property type="match status" value="1"/>
</dbReference>
<evidence type="ECO:0000313" key="3">
    <source>
        <dbReference type="EMBL" id="MPN13137.1"/>
    </source>
</evidence>
<sequence>MSMEYYPLEQGFAYGEEGKMPLARITLRKLNESTYAIDHTYVSPQLRGQGIAKQLVLLAAEKARKEGFTIAPLCSYARKAMEEDPSLRDLIKP</sequence>
<evidence type="ECO:0000259" key="1">
    <source>
        <dbReference type="PROSITE" id="PS51186"/>
    </source>
</evidence>
<dbReference type="Pfam" id="PF14542">
    <property type="entry name" value="Acetyltransf_CG"/>
    <property type="match status" value="1"/>
</dbReference>
<protein>
    <submittedName>
        <fullName evidence="3">Uncharacterized protein</fullName>
    </submittedName>
</protein>
<gene>
    <name evidence="3" type="primary">yjdJ_9</name>
    <name evidence="3" type="ORF">SDC9_160457</name>
</gene>
<reference evidence="3" key="1">
    <citation type="submission" date="2019-08" db="EMBL/GenBank/DDBJ databases">
        <authorList>
            <person name="Kucharzyk K."/>
            <person name="Murdoch R.W."/>
            <person name="Higgins S."/>
            <person name="Loffler F."/>
        </authorList>
    </citation>
    <scope>NUCLEOTIDE SEQUENCE</scope>
</reference>
<dbReference type="PANTHER" id="PTHR31435">
    <property type="entry name" value="PROTEIN NATD1"/>
    <property type="match status" value="1"/>
</dbReference>
<dbReference type="AlphaFoldDB" id="A0A645FFN2"/>
<dbReference type="CDD" id="cd04301">
    <property type="entry name" value="NAT_SF"/>
    <property type="match status" value="1"/>
</dbReference>
<comment type="caution">
    <text evidence="3">The sequence shown here is derived from an EMBL/GenBank/DDBJ whole genome shotgun (WGS) entry which is preliminary data.</text>
</comment>
<evidence type="ECO:0000259" key="2">
    <source>
        <dbReference type="PROSITE" id="PS51729"/>
    </source>
</evidence>
<feature type="domain" description="N-acetyltransferase" evidence="2">
    <location>
        <begin position="4"/>
        <end position="92"/>
    </location>
</feature>
<dbReference type="GO" id="GO:0016747">
    <property type="term" value="F:acyltransferase activity, transferring groups other than amino-acyl groups"/>
    <property type="evidence" value="ECO:0007669"/>
    <property type="project" value="InterPro"/>
</dbReference>
<proteinExistence type="predicted"/>
<dbReference type="InterPro" id="IPR016181">
    <property type="entry name" value="Acyl_CoA_acyltransferase"/>
</dbReference>
<dbReference type="EMBL" id="VSSQ01059600">
    <property type="protein sequence ID" value="MPN13137.1"/>
    <property type="molecule type" value="Genomic_DNA"/>
</dbReference>
<dbReference type="SUPFAM" id="SSF55729">
    <property type="entry name" value="Acyl-CoA N-acyltransferases (Nat)"/>
    <property type="match status" value="1"/>
</dbReference>